<dbReference type="InterPro" id="IPR054612">
    <property type="entry name" value="Phage_capsid-like_C"/>
</dbReference>
<feature type="coiled-coil region" evidence="2">
    <location>
        <begin position="11"/>
        <end position="53"/>
    </location>
</feature>
<dbReference type="EMBL" id="JAPRAY010000009">
    <property type="protein sequence ID" value="MCZ0667445.1"/>
    <property type="molecule type" value="Genomic_DNA"/>
</dbReference>
<proteinExistence type="predicted"/>
<sequence>MKHEELVNMNMKDLKARLKEIGTQAQTAEGEALDALTTEAEDINGILQDIQNRANIAGLAAQAGDNADGLPGEKGDDVKNKKREERGQGLKDGKTVKFNAKTAFKSVKNALSVTQTVTPKHTASDIKETFNDVSSLVDRVRTIPLSGGETYQRAYVKSYGDGAGETAEGGDYNTTEPVFGYVSIEKQKITAYTEEPEEMIKLPNADYDGVVEESVTRAIRKYMNRQIMIGAGTSGKFKGIFFNPAEKSEQVIDPATDLSMKTIDDGTLDEIIYSYGGEEEVEDVAVLILNKKDLKAFAKLKDKQGRKFYTIVNHGNTGTIDGVPYVINSACKAVTDAQKATAEYCMAYGPLSNYEMAIFSDIDARKSTEYKFKQGQIAYRADIFAGGAVAAYNGFIRVKRPETGK</sequence>
<evidence type="ECO:0000256" key="3">
    <source>
        <dbReference type="SAM" id="MobiDB-lite"/>
    </source>
</evidence>
<dbReference type="NCBIfam" id="TIGR01554">
    <property type="entry name" value="major_cap_HK97"/>
    <property type="match status" value="1"/>
</dbReference>
<dbReference type="Pfam" id="PF05065">
    <property type="entry name" value="Phage_capsid"/>
    <property type="match status" value="1"/>
</dbReference>
<dbReference type="SUPFAM" id="SSF56563">
    <property type="entry name" value="Major capsid protein gp5"/>
    <property type="match status" value="1"/>
</dbReference>
<gene>
    <name evidence="5" type="ORF">OZZ17_07795</name>
</gene>
<comment type="caution">
    <text evidence="5">The sequence shown here is derived from an EMBL/GenBank/DDBJ whole genome shotgun (WGS) entry which is preliminary data.</text>
</comment>
<dbReference type="RefSeq" id="WP_268803513.1">
    <property type="nucleotide sequence ID" value="NZ_JAPRAY010000009.1"/>
</dbReference>
<dbReference type="Gene3D" id="3.30.2400.10">
    <property type="entry name" value="Major capsid protein gp5"/>
    <property type="match status" value="1"/>
</dbReference>
<evidence type="ECO:0000256" key="1">
    <source>
        <dbReference type="ARBA" id="ARBA00004328"/>
    </source>
</evidence>
<dbReference type="Proteomes" id="UP001079535">
    <property type="component" value="Unassembled WGS sequence"/>
</dbReference>
<comment type="subcellular location">
    <subcellularLocation>
        <location evidence="1">Virion</location>
    </subcellularLocation>
</comment>
<accession>A0A9Q4HXV9</accession>
<feature type="compositionally biased region" description="Basic and acidic residues" evidence="3">
    <location>
        <begin position="71"/>
        <end position="91"/>
    </location>
</feature>
<feature type="region of interest" description="Disordered" evidence="3">
    <location>
        <begin position="63"/>
        <end position="91"/>
    </location>
</feature>
<evidence type="ECO:0000313" key="6">
    <source>
        <dbReference type="Proteomes" id="UP001079535"/>
    </source>
</evidence>
<dbReference type="InterPro" id="IPR024455">
    <property type="entry name" value="Phage_capsid"/>
</dbReference>
<keyword evidence="2" id="KW-0175">Coiled coil</keyword>
<evidence type="ECO:0000256" key="2">
    <source>
        <dbReference type="SAM" id="Coils"/>
    </source>
</evidence>
<evidence type="ECO:0000313" key="5">
    <source>
        <dbReference type="EMBL" id="MCZ0667445.1"/>
    </source>
</evidence>
<dbReference type="AlphaFoldDB" id="A0A9Q4HXV9"/>
<evidence type="ECO:0000259" key="4">
    <source>
        <dbReference type="Pfam" id="PF05065"/>
    </source>
</evidence>
<reference evidence="5" key="1">
    <citation type="submission" date="2022-11" db="EMBL/GenBank/DDBJ databases">
        <title>Temperate bacteriophages infecting mucin-degrading bacterium Ruminococcus gnavus from the human gut.</title>
        <authorList>
            <person name="Buttimer C."/>
        </authorList>
    </citation>
    <scope>NUCLEOTIDE SEQUENCE</scope>
    <source>
        <strain evidence="5">CCUG 49994</strain>
    </source>
</reference>
<name>A0A9Q4HXV9_MEDGN</name>
<feature type="domain" description="Phage capsid-like C-terminal" evidence="4">
    <location>
        <begin position="117"/>
        <end position="398"/>
    </location>
</feature>
<organism evidence="5 6">
    <name type="scientific">Mediterraneibacter gnavus</name>
    <name type="common">Ruminococcus gnavus</name>
    <dbReference type="NCBI Taxonomy" id="33038"/>
    <lineage>
        <taxon>Bacteria</taxon>
        <taxon>Bacillati</taxon>
        <taxon>Bacillota</taxon>
        <taxon>Clostridia</taxon>
        <taxon>Lachnospirales</taxon>
        <taxon>Lachnospiraceae</taxon>
        <taxon>Mediterraneibacter</taxon>
    </lineage>
</organism>
<protein>
    <submittedName>
        <fullName evidence="5">Phage major capsid protein</fullName>
    </submittedName>
</protein>